<dbReference type="Proteomes" id="UP000593737">
    <property type="component" value="Chromosome"/>
</dbReference>
<dbReference type="InterPro" id="IPR029044">
    <property type="entry name" value="Nucleotide-diphossugar_trans"/>
</dbReference>
<keyword evidence="4" id="KW-0808">Transferase</keyword>
<accession>A0A7S8FCU4</accession>
<sequence>MLTTTSGQQLISSSPCRSSNLESSSKCETVSLIIVNYNARECIVACVSSALAQVDELIVVDNASNDDSLAQLEATFPSEQKLMIVRNQENLGFAAGCNIGVEHSAGRYLLFLNPDCVLEPDSVRHLLRVLNDRQDAGMVGGLLVNPDGTEQAGGRRAIPTPWRSFVRAFGLSRFADRWPSLFFDFHLHKQPLPTRPIEVEAISGACMLVNRAAIQSVGHWDEGYFLHCEDLDFSMTLRGKGWKIMFVPDARIIHDKGGCSRSRPLFVEWHKHRGMMRFYRKFFKHQYPGPLMWLVALGIWFRFGLVASYLSALRFLRHLGIQRG</sequence>
<protein>
    <submittedName>
        <fullName evidence="4">dTDP-Rha:A-D-GlcNAc-diphosphoryl polyprenol, A-3-L-rhamnosyl transferase WbbL</fullName>
    </submittedName>
</protein>
<dbReference type="KEGG" id="nkf:Nkreftii_001249"/>
<dbReference type="SUPFAM" id="SSF53448">
    <property type="entry name" value="Nucleotide-diphospho-sugar transferases"/>
    <property type="match status" value="1"/>
</dbReference>
<keyword evidence="2" id="KW-0812">Transmembrane</keyword>
<dbReference type="Pfam" id="PF00535">
    <property type="entry name" value="Glycos_transf_2"/>
    <property type="match status" value="1"/>
</dbReference>
<dbReference type="CDD" id="cd04186">
    <property type="entry name" value="GT_2_like_c"/>
    <property type="match status" value="1"/>
</dbReference>
<feature type="transmembrane region" description="Helical" evidence="2">
    <location>
        <begin position="291"/>
        <end position="316"/>
    </location>
</feature>
<dbReference type="GO" id="GO:0016740">
    <property type="term" value="F:transferase activity"/>
    <property type="evidence" value="ECO:0007669"/>
    <property type="project" value="UniProtKB-KW"/>
</dbReference>
<dbReference type="InterPro" id="IPR001173">
    <property type="entry name" value="Glyco_trans_2-like"/>
</dbReference>
<evidence type="ECO:0000256" key="2">
    <source>
        <dbReference type="SAM" id="Phobius"/>
    </source>
</evidence>
<reference evidence="4 5" key="1">
    <citation type="journal article" date="2020" name="ISME J.">
        <title>Enrichment and physiological characterization of a novel comammox Nitrospira indicates ammonium inhibition of complete nitrification.</title>
        <authorList>
            <person name="Sakoula D."/>
            <person name="Koch H."/>
            <person name="Frank J."/>
            <person name="Jetten M.S.M."/>
            <person name="van Kessel M.A.H.J."/>
            <person name="Lucker S."/>
        </authorList>
    </citation>
    <scope>NUCLEOTIDE SEQUENCE [LARGE SCALE GENOMIC DNA]</scope>
    <source>
        <strain evidence="4">Comreactor17</strain>
    </source>
</reference>
<evidence type="ECO:0000259" key="3">
    <source>
        <dbReference type="Pfam" id="PF00535"/>
    </source>
</evidence>
<organism evidence="4 5">
    <name type="scientific">Candidatus Nitrospira kreftii</name>
    <dbReference type="NCBI Taxonomy" id="2652173"/>
    <lineage>
        <taxon>Bacteria</taxon>
        <taxon>Pseudomonadati</taxon>
        <taxon>Nitrospirota</taxon>
        <taxon>Nitrospiria</taxon>
        <taxon>Nitrospirales</taxon>
        <taxon>Nitrospiraceae</taxon>
        <taxon>Nitrospira</taxon>
    </lineage>
</organism>
<dbReference type="AlphaFoldDB" id="A0A7S8FCU4"/>
<dbReference type="EMBL" id="CP047423">
    <property type="protein sequence ID" value="QPD03475.1"/>
    <property type="molecule type" value="Genomic_DNA"/>
</dbReference>
<name>A0A7S8FCU4_9BACT</name>
<keyword evidence="2" id="KW-1133">Transmembrane helix</keyword>
<evidence type="ECO:0000313" key="5">
    <source>
        <dbReference type="Proteomes" id="UP000593737"/>
    </source>
</evidence>
<proteinExistence type="predicted"/>
<dbReference type="Gene3D" id="3.90.550.10">
    <property type="entry name" value="Spore Coat Polysaccharide Biosynthesis Protein SpsA, Chain A"/>
    <property type="match status" value="1"/>
</dbReference>
<feature type="region of interest" description="Disordered" evidence="1">
    <location>
        <begin position="1"/>
        <end position="22"/>
    </location>
</feature>
<dbReference type="PANTHER" id="PTHR43179">
    <property type="entry name" value="RHAMNOSYLTRANSFERASE WBBL"/>
    <property type="match status" value="1"/>
</dbReference>
<evidence type="ECO:0000256" key="1">
    <source>
        <dbReference type="SAM" id="MobiDB-lite"/>
    </source>
</evidence>
<feature type="domain" description="Glycosyltransferase 2-like" evidence="3">
    <location>
        <begin position="31"/>
        <end position="208"/>
    </location>
</feature>
<gene>
    <name evidence="4" type="ORF">Nkreftii_001249</name>
</gene>
<evidence type="ECO:0000313" key="4">
    <source>
        <dbReference type="EMBL" id="QPD03475.1"/>
    </source>
</evidence>
<keyword evidence="2" id="KW-0472">Membrane</keyword>
<dbReference type="PANTHER" id="PTHR43179:SF7">
    <property type="entry name" value="RHAMNOSYLTRANSFERASE WBBL"/>
    <property type="match status" value="1"/>
</dbReference>